<proteinExistence type="predicted"/>
<dbReference type="InterPro" id="IPR036770">
    <property type="entry name" value="Ankyrin_rpt-contain_sf"/>
</dbReference>
<dbReference type="PROSITE" id="PS50297">
    <property type="entry name" value="ANK_REP_REGION"/>
    <property type="match status" value="1"/>
</dbReference>
<sequence>MQLPARDDEPVDLWACARTLEATPALARLLRDAAPPDDRNDLGETALHVAAARGNDEAVQLLLRHGADLLAADWESGWTPLHRSVYHQHLSSESTLLLLRHAQTRFGKKFARKYLHETRDHAQQSPMQLLSTRLQHQRQPDREVATTTEACDGGLVYTFGKRDYQLGYHLPNADVQVTPRLVELPAASPIVQLSASKYHTIALNAAGECFVWGFGKGGRLGTGNEFDRIEPTRLVSLETTPMKKVAAGENHTLALSRSGQVFSWGSNSFGQLGHPGKSSSSQSRLTPKRVDAFRFHEMKDIAASGCHSAAIDAEDGAVYTWGSNRRGQLGRKEGCGTDQADATPRSVDALRPRHPMCVVYGDYDSVQAEKLALSDWHTCVVLRCSHNGRSLGQVWQFGYGSYRPSRVNIPFDAAASGSGAGAIMCDAWVPTCKQRGMDVVDVSCAQNHSIALSASGAVFTWGHNVPALSHQPSAGTPGHNASTTLSPSAPQKVELTKAGPVASVCASQDHCAVVTREGDLVTWGCGQQGVLGHGRGNTWQPSPKRVSGVKKAVAVAAGHQHTAVLVAPVLPDFDSAPHVAAQDAVPSLVELVERKIAAHVDVANCVLVWQYAERYAAFRLQEYCLGYMRNNWDAVLDGVGRDRMETLFEIMLPPMDEPEPEEKA</sequence>
<feature type="repeat" description="ANK" evidence="2">
    <location>
        <begin position="42"/>
        <end position="74"/>
    </location>
</feature>
<dbReference type="OMA" id="INCALVW"/>
<feature type="repeat" description="RCC1" evidence="3">
    <location>
        <begin position="518"/>
        <end position="568"/>
    </location>
</feature>
<dbReference type="SUPFAM" id="SSF50985">
    <property type="entry name" value="RCC1/BLIP-II"/>
    <property type="match status" value="1"/>
</dbReference>
<dbReference type="KEGG" id="psoj:PHYSODRAFT_498697"/>
<evidence type="ECO:0000256" key="3">
    <source>
        <dbReference type="PROSITE-ProRule" id="PRU00235"/>
    </source>
</evidence>
<dbReference type="STRING" id="1094619.G4ZEP6"/>
<feature type="repeat" description="RCC1" evidence="3">
    <location>
        <begin position="392"/>
        <end position="455"/>
    </location>
</feature>
<dbReference type="PANTHER" id="PTHR22872:SF2">
    <property type="entry name" value="INHIBITOR OF BRUTON TYROSINE KINASE"/>
    <property type="match status" value="1"/>
</dbReference>
<dbReference type="SUPFAM" id="SSF48403">
    <property type="entry name" value="Ankyrin repeat"/>
    <property type="match status" value="1"/>
</dbReference>
<gene>
    <name evidence="5" type="ORF">PHYSODRAFT_498697</name>
</gene>
<dbReference type="InterPro" id="IPR058923">
    <property type="entry name" value="RCC1-like_dom"/>
</dbReference>
<feature type="repeat" description="RCC1" evidence="3">
    <location>
        <begin position="456"/>
        <end position="517"/>
    </location>
</feature>
<evidence type="ECO:0000256" key="2">
    <source>
        <dbReference type="PROSITE-ProRule" id="PRU00023"/>
    </source>
</evidence>
<dbReference type="InterPro" id="IPR002110">
    <property type="entry name" value="Ankyrin_rpt"/>
</dbReference>
<dbReference type="AlphaFoldDB" id="G4ZEP6"/>
<evidence type="ECO:0000259" key="4">
    <source>
        <dbReference type="Pfam" id="PF25390"/>
    </source>
</evidence>
<dbReference type="Gene3D" id="1.25.40.20">
    <property type="entry name" value="Ankyrin repeat-containing domain"/>
    <property type="match status" value="1"/>
</dbReference>
<feature type="repeat" description="RCC1" evidence="3">
    <location>
        <begin position="316"/>
        <end position="371"/>
    </location>
</feature>
<dbReference type="Pfam" id="PF00415">
    <property type="entry name" value="RCC1"/>
    <property type="match status" value="1"/>
</dbReference>
<protein>
    <recommendedName>
        <fullName evidence="4">RCC1-like domain-containing protein</fullName>
    </recommendedName>
</protein>
<dbReference type="Pfam" id="PF13540">
    <property type="entry name" value="RCC1_2"/>
    <property type="match status" value="1"/>
</dbReference>
<keyword evidence="6" id="KW-1185">Reference proteome</keyword>
<dbReference type="RefSeq" id="XP_009525627.1">
    <property type="nucleotide sequence ID" value="XM_009527332.1"/>
</dbReference>
<dbReference type="PROSITE" id="PS50012">
    <property type="entry name" value="RCC1_3"/>
    <property type="match status" value="7"/>
</dbReference>
<dbReference type="Gene3D" id="3.30.710.10">
    <property type="entry name" value="Potassium Channel Kv1.1, Chain A"/>
    <property type="match status" value="1"/>
</dbReference>
<feature type="repeat" description="RCC1" evidence="3">
    <location>
        <begin position="207"/>
        <end position="258"/>
    </location>
</feature>
<evidence type="ECO:0000313" key="5">
    <source>
        <dbReference type="EMBL" id="EGZ16569.1"/>
    </source>
</evidence>
<dbReference type="InterPro" id="IPR051625">
    <property type="entry name" value="Signaling_Regulatory_Domain"/>
</dbReference>
<keyword evidence="1" id="KW-0677">Repeat</keyword>
<dbReference type="PRINTS" id="PR00633">
    <property type="entry name" value="RCCNDNSATION"/>
</dbReference>
<feature type="repeat" description="RCC1" evidence="3">
    <location>
        <begin position="154"/>
        <end position="206"/>
    </location>
</feature>
<dbReference type="InterPro" id="IPR011333">
    <property type="entry name" value="SKP1/BTB/POZ_sf"/>
</dbReference>
<reference evidence="5 6" key="1">
    <citation type="journal article" date="2006" name="Science">
        <title>Phytophthora genome sequences uncover evolutionary origins and mechanisms of pathogenesis.</title>
        <authorList>
            <person name="Tyler B.M."/>
            <person name="Tripathy S."/>
            <person name="Zhang X."/>
            <person name="Dehal P."/>
            <person name="Jiang R.H."/>
            <person name="Aerts A."/>
            <person name="Arredondo F.D."/>
            <person name="Baxter L."/>
            <person name="Bensasson D."/>
            <person name="Beynon J.L."/>
            <person name="Chapman J."/>
            <person name="Damasceno C.M."/>
            <person name="Dorrance A.E."/>
            <person name="Dou D."/>
            <person name="Dickerman A.W."/>
            <person name="Dubchak I.L."/>
            <person name="Garbelotto M."/>
            <person name="Gijzen M."/>
            <person name="Gordon S.G."/>
            <person name="Govers F."/>
            <person name="Grunwald N.J."/>
            <person name="Huang W."/>
            <person name="Ivors K.L."/>
            <person name="Jones R.W."/>
            <person name="Kamoun S."/>
            <person name="Krampis K."/>
            <person name="Lamour K.H."/>
            <person name="Lee M.K."/>
            <person name="McDonald W.H."/>
            <person name="Medina M."/>
            <person name="Meijer H.J."/>
            <person name="Nordberg E.K."/>
            <person name="Maclean D.J."/>
            <person name="Ospina-Giraldo M.D."/>
            <person name="Morris P.F."/>
            <person name="Phuntumart V."/>
            <person name="Putnam N.H."/>
            <person name="Rash S."/>
            <person name="Rose J.K."/>
            <person name="Sakihama Y."/>
            <person name="Salamov A.A."/>
            <person name="Savidor A."/>
            <person name="Scheuring C.F."/>
            <person name="Smith B.M."/>
            <person name="Sobral B.W."/>
            <person name="Terry A."/>
            <person name="Torto-Alalibo T.A."/>
            <person name="Win J."/>
            <person name="Xu Z."/>
            <person name="Zhang H."/>
            <person name="Grigoriev I.V."/>
            <person name="Rokhsar D.S."/>
            <person name="Boore J.L."/>
        </authorList>
    </citation>
    <scope>NUCLEOTIDE SEQUENCE [LARGE SCALE GENOMIC DNA]</scope>
    <source>
        <strain evidence="5 6">P6497</strain>
    </source>
</reference>
<dbReference type="Proteomes" id="UP000002640">
    <property type="component" value="Unassembled WGS sequence"/>
</dbReference>
<dbReference type="EMBL" id="JH159154">
    <property type="protein sequence ID" value="EGZ16569.1"/>
    <property type="molecule type" value="Genomic_DNA"/>
</dbReference>
<accession>G4ZEP6</accession>
<name>G4ZEP6_PHYSP</name>
<dbReference type="PANTHER" id="PTHR22872">
    <property type="entry name" value="BTK-BINDING PROTEIN-RELATED"/>
    <property type="match status" value="1"/>
</dbReference>
<evidence type="ECO:0000256" key="1">
    <source>
        <dbReference type="ARBA" id="ARBA00022737"/>
    </source>
</evidence>
<dbReference type="Pfam" id="PF12796">
    <property type="entry name" value="Ank_2"/>
    <property type="match status" value="1"/>
</dbReference>
<dbReference type="InterPro" id="IPR009091">
    <property type="entry name" value="RCC1/BLIP-II"/>
</dbReference>
<dbReference type="InterPro" id="IPR000408">
    <property type="entry name" value="Reg_chr_condens"/>
</dbReference>
<dbReference type="SMART" id="SM00248">
    <property type="entry name" value="ANK"/>
    <property type="match status" value="2"/>
</dbReference>
<dbReference type="SMR" id="G4ZEP6"/>
<dbReference type="Pfam" id="PF25390">
    <property type="entry name" value="WD40_RLD"/>
    <property type="match status" value="1"/>
</dbReference>
<feature type="repeat" description="RCC1" evidence="3">
    <location>
        <begin position="259"/>
        <end position="314"/>
    </location>
</feature>
<feature type="non-terminal residue" evidence="5">
    <location>
        <position position="664"/>
    </location>
</feature>
<dbReference type="PROSITE" id="PS00626">
    <property type="entry name" value="RCC1_2"/>
    <property type="match status" value="1"/>
</dbReference>
<dbReference type="InParanoid" id="G4ZEP6"/>
<keyword evidence="2" id="KW-0040">ANK repeat</keyword>
<dbReference type="Gene3D" id="2.130.10.30">
    <property type="entry name" value="Regulator of chromosome condensation 1/beta-lactamase-inhibitor protein II"/>
    <property type="match status" value="2"/>
</dbReference>
<dbReference type="GeneID" id="20657594"/>
<evidence type="ECO:0000313" key="6">
    <source>
        <dbReference type="Proteomes" id="UP000002640"/>
    </source>
</evidence>
<dbReference type="PROSITE" id="PS50088">
    <property type="entry name" value="ANK_REPEAT"/>
    <property type="match status" value="1"/>
</dbReference>
<organism evidence="5 6">
    <name type="scientific">Phytophthora sojae (strain P6497)</name>
    <name type="common">Soybean stem and root rot agent</name>
    <name type="synonym">Phytophthora megasperma f. sp. glycines</name>
    <dbReference type="NCBI Taxonomy" id="1094619"/>
    <lineage>
        <taxon>Eukaryota</taxon>
        <taxon>Sar</taxon>
        <taxon>Stramenopiles</taxon>
        <taxon>Oomycota</taxon>
        <taxon>Peronosporomycetes</taxon>
        <taxon>Peronosporales</taxon>
        <taxon>Peronosporaceae</taxon>
        <taxon>Phytophthora</taxon>
    </lineage>
</organism>
<feature type="domain" description="RCC1-like" evidence="4">
    <location>
        <begin position="152"/>
        <end position="359"/>
    </location>
</feature>